<feature type="transmembrane region" description="Helical" evidence="1">
    <location>
        <begin position="21"/>
        <end position="39"/>
    </location>
</feature>
<reference evidence="4 5" key="1">
    <citation type="submission" date="2019-05" db="EMBL/GenBank/DDBJ databases">
        <title>Emergence of the Ug99 lineage of the wheat stem rust pathogen through somatic hybridization.</title>
        <authorList>
            <person name="Li F."/>
            <person name="Upadhyaya N.M."/>
            <person name="Sperschneider J."/>
            <person name="Matny O."/>
            <person name="Nguyen-Phuc H."/>
            <person name="Mago R."/>
            <person name="Raley C."/>
            <person name="Miller M.E."/>
            <person name="Silverstein K.A.T."/>
            <person name="Henningsen E."/>
            <person name="Hirsch C.D."/>
            <person name="Visser B."/>
            <person name="Pretorius Z.A."/>
            <person name="Steffenson B.J."/>
            <person name="Schwessinger B."/>
            <person name="Dodds P.N."/>
            <person name="Figueroa M."/>
        </authorList>
    </citation>
    <scope>NUCLEOTIDE SEQUENCE [LARGE SCALE GENOMIC DNA]</scope>
    <source>
        <strain evidence="3">21-0</strain>
        <strain evidence="2 5">Ug99</strain>
    </source>
</reference>
<proteinExistence type="predicted"/>
<dbReference type="EMBL" id="VDEP01000505">
    <property type="protein sequence ID" value="KAA1068415.1"/>
    <property type="molecule type" value="Genomic_DNA"/>
</dbReference>
<keyword evidence="4" id="KW-1185">Reference proteome</keyword>
<dbReference type="Proteomes" id="UP000324748">
    <property type="component" value="Unassembled WGS sequence"/>
</dbReference>
<dbReference type="OrthoDB" id="2496336at2759"/>
<dbReference type="AlphaFoldDB" id="A0A5B0PT99"/>
<name>A0A5B0PT99_PUCGR</name>
<sequence>MEKNIASDTRTGLDYLLKLRITICLLTLTAGLAVCALGFKANQLLGNDRNRVSHATSGIQLESKALLNLTRTSLVMSASLIVNTLFLAVFLSLRWHHPNPSKHECFLQKSRAMIKLIMEGQFFAVCAVFSFLVTLLSNSNTKFEPTPTNLQDFRLALGIPGRYIDNHYIMALVATAWIFTFGYLFGFTLEAWTIYRFKRFQKLIFIEN</sequence>
<organism evidence="3 4">
    <name type="scientific">Puccinia graminis f. sp. tritici</name>
    <dbReference type="NCBI Taxonomy" id="56615"/>
    <lineage>
        <taxon>Eukaryota</taxon>
        <taxon>Fungi</taxon>
        <taxon>Dikarya</taxon>
        <taxon>Basidiomycota</taxon>
        <taxon>Pucciniomycotina</taxon>
        <taxon>Pucciniomycetes</taxon>
        <taxon>Pucciniales</taxon>
        <taxon>Pucciniaceae</taxon>
        <taxon>Puccinia</taxon>
    </lineage>
</organism>
<feature type="transmembrane region" description="Helical" evidence="1">
    <location>
        <begin position="74"/>
        <end position="95"/>
    </location>
</feature>
<evidence type="ECO:0000313" key="3">
    <source>
        <dbReference type="EMBL" id="KAA1104521.1"/>
    </source>
</evidence>
<dbReference type="Proteomes" id="UP000325313">
    <property type="component" value="Unassembled WGS sequence"/>
</dbReference>
<evidence type="ECO:0000256" key="1">
    <source>
        <dbReference type="SAM" id="Phobius"/>
    </source>
</evidence>
<accession>A0A5B0PT99</accession>
<keyword evidence="1" id="KW-0812">Transmembrane</keyword>
<evidence type="ECO:0000313" key="5">
    <source>
        <dbReference type="Proteomes" id="UP000325313"/>
    </source>
</evidence>
<evidence type="ECO:0000313" key="4">
    <source>
        <dbReference type="Proteomes" id="UP000324748"/>
    </source>
</evidence>
<protein>
    <submittedName>
        <fullName evidence="3">Uncharacterized protein</fullName>
    </submittedName>
</protein>
<dbReference type="EMBL" id="VSWC01000041">
    <property type="protein sequence ID" value="KAA1104521.1"/>
    <property type="molecule type" value="Genomic_DNA"/>
</dbReference>
<evidence type="ECO:0000313" key="2">
    <source>
        <dbReference type="EMBL" id="KAA1068415.1"/>
    </source>
</evidence>
<keyword evidence="1" id="KW-1133">Transmembrane helix</keyword>
<feature type="transmembrane region" description="Helical" evidence="1">
    <location>
        <begin position="168"/>
        <end position="192"/>
    </location>
</feature>
<comment type="caution">
    <text evidence="3">The sequence shown here is derived from an EMBL/GenBank/DDBJ whole genome shotgun (WGS) entry which is preliminary data.</text>
</comment>
<keyword evidence="1" id="KW-0472">Membrane</keyword>
<feature type="transmembrane region" description="Helical" evidence="1">
    <location>
        <begin position="116"/>
        <end position="136"/>
    </location>
</feature>
<gene>
    <name evidence="3" type="ORF">PGT21_025875</name>
    <name evidence="2" type="ORF">PGTUg99_018119</name>
</gene>